<name>A0A087TXK8_STEMI</name>
<proteinExistence type="predicted"/>
<accession>A0A087TXK8</accession>
<organism evidence="1 2">
    <name type="scientific">Stegodyphus mimosarum</name>
    <name type="common">African social velvet spider</name>
    <dbReference type="NCBI Taxonomy" id="407821"/>
    <lineage>
        <taxon>Eukaryota</taxon>
        <taxon>Metazoa</taxon>
        <taxon>Ecdysozoa</taxon>
        <taxon>Arthropoda</taxon>
        <taxon>Chelicerata</taxon>
        <taxon>Arachnida</taxon>
        <taxon>Araneae</taxon>
        <taxon>Araneomorphae</taxon>
        <taxon>Entelegynae</taxon>
        <taxon>Eresoidea</taxon>
        <taxon>Eresidae</taxon>
        <taxon>Stegodyphus</taxon>
    </lineage>
</organism>
<evidence type="ECO:0000313" key="2">
    <source>
        <dbReference type="Proteomes" id="UP000054359"/>
    </source>
</evidence>
<keyword evidence="2" id="KW-1185">Reference proteome</keyword>
<protein>
    <submittedName>
        <fullName evidence="1">Uncharacterized protein</fullName>
    </submittedName>
</protein>
<sequence length="40" mass="4709">RCAILLGFENRRIILSLDVSSYNECFRSGNPIPYLDHRNR</sequence>
<feature type="non-terminal residue" evidence="1">
    <location>
        <position position="1"/>
    </location>
</feature>
<dbReference type="Proteomes" id="UP000054359">
    <property type="component" value="Unassembled WGS sequence"/>
</dbReference>
<dbReference type="EMBL" id="KK117215">
    <property type="protein sequence ID" value="KFM69847.1"/>
    <property type="molecule type" value="Genomic_DNA"/>
</dbReference>
<dbReference type="AlphaFoldDB" id="A0A087TXK8"/>
<gene>
    <name evidence="1" type="ORF">X975_18651</name>
</gene>
<evidence type="ECO:0000313" key="1">
    <source>
        <dbReference type="EMBL" id="KFM69847.1"/>
    </source>
</evidence>
<reference evidence="1 2" key="1">
    <citation type="submission" date="2013-11" db="EMBL/GenBank/DDBJ databases">
        <title>Genome sequencing of Stegodyphus mimosarum.</title>
        <authorList>
            <person name="Bechsgaard J."/>
        </authorList>
    </citation>
    <scope>NUCLEOTIDE SEQUENCE [LARGE SCALE GENOMIC DNA]</scope>
</reference>
<feature type="non-terminal residue" evidence="1">
    <location>
        <position position="40"/>
    </location>
</feature>